<geneLocation type="mitochondrion" evidence="1"/>
<protein>
    <submittedName>
        <fullName evidence="1">Uncharacterized protein</fullName>
    </submittedName>
</protein>
<sequence>MCDRPRDRGEGKEIVDPLMWASLMCGIGADVNYNHSMALMCGWRSLVDMSCVSGACNWDDACTELNLSAPSIGNGWEGRTRD</sequence>
<name>A0A6B9XT67_PICSI</name>
<dbReference type="EMBL" id="MK697699">
    <property type="protein sequence ID" value="QHR90223.1"/>
    <property type="molecule type" value="Genomic_DNA"/>
</dbReference>
<accession>A0A6B9XT67</accession>
<evidence type="ECO:0000313" key="1">
    <source>
        <dbReference type="EMBL" id="QHR90223.1"/>
    </source>
</evidence>
<dbReference type="AlphaFoldDB" id="A0A6B9XT67"/>
<reference evidence="1" key="1">
    <citation type="submission" date="2019-03" db="EMBL/GenBank/DDBJ databases">
        <title>Largest Complete Mitochondrial Genome of a Gymnosperm, Sitka Spruce (Picea sitchensis), Indicates Complex Physical Structure.</title>
        <authorList>
            <person name="Jackman S.D."/>
            <person name="Coombe L."/>
            <person name="Warren R."/>
            <person name="Kirk H."/>
            <person name="Trinh E."/>
            <person name="McLeod T."/>
            <person name="Pleasance S."/>
            <person name="Pandoh P."/>
            <person name="Zhao Y."/>
            <person name="Coope R."/>
            <person name="Bousquet J."/>
            <person name="Bohlmann J.C."/>
            <person name="Jones S.J.M."/>
            <person name="Birol I."/>
        </authorList>
    </citation>
    <scope>NUCLEOTIDE SEQUENCE</scope>
    <source>
        <strain evidence="1">Q903</strain>
    </source>
</reference>
<gene>
    <name evidence="1" type="primary">orf04269</name>
    <name evidence="1" type="ORF">Q903MT_gene4246</name>
</gene>
<proteinExistence type="predicted"/>
<keyword evidence="1" id="KW-0496">Mitochondrion</keyword>
<organism evidence="1">
    <name type="scientific">Picea sitchensis</name>
    <name type="common">Sitka spruce</name>
    <name type="synonym">Pinus sitchensis</name>
    <dbReference type="NCBI Taxonomy" id="3332"/>
    <lineage>
        <taxon>Eukaryota</taxon>
        <taxon>Viridiplantae</taxon>
        <taxon>Streptophyta</taxon>
        <taxon>Embryophyta</taxon>
        <taxon>Tracheophyta</taxon>
        <taxon>Spermatophyta</taxon>
        <taxon>Pinopsida</taxon>
        <taxon>Pinidae</taxon>
        <taxon>Conifers I</taxon>
        <taxon>Pinales</taxon>
        <taxon>Pinaceae</taxon>
        <taxon>Picea</taxon>
    </lineage>
</organism>